<dbReference type="AlphaFoldDB" id="A0A6A3HTS5"/>
<feature type="chain" id="PRO_5025502573" description="RxLR effector protein" evidence="1">
    <location>
        <begin position="17"/>
        <end position="93"/>
    </location>
</feature>
<protein>
    <recommendedName>
        <fullName evidence="4">RxLR effector protein</fullName>
    </recommendedName>
</protein>
<organism evidence="2 3">
    <name type="scientific">Phytophthora fragariae</name>
    <dbReference type="NCBI Taxonomy" id="53985"/>
    <lineage>
        <taxon>Eukaryota</taxon>
        <taxon>Sar</taxon>
        <taxon>Stramenopiles</taxon>
        <taxon>Oomycota</taxon>
        <taxon>Peronosporomycetes</taxon>
        <taxon>Peronosporales</taxon>
        <taxon>Peronosporaceae</taxon>
        <taxon>Phytophthora</taxon>
    </lineage>
</organism>
<keyword evidence="1" id="KW-0732">Signal</keyword>
<evidence type="ECO:0000313" key="2">
    <source>
        <dbReference type="EMBL" id="KAE8972817.1"/>
    </source>
</evidence>
<dbReference type="Proteomes" id="UP000460718">
    <property type="component" value="Unassembled WGS sequence"/>
</dbReference>
<gene>
    <name evidence="2" type="ORF">PF011_g25499</name>
</gene>
<reference evidence="2 3" key="1">
    <citation type="submission" date="2018-09" db="EMBL/GenBank/DDBJ databases">
        <title>Genomic investigation of the strawberry pathogen Phytophthora fragariae indicates pathogenicity is determined by transcriptional variation in three key races.</title>
        <authorList>
            <person name="Adams T.M."/>
            <person name="Armitage A.D."/>
            <person name="Sobczyk M.K."/>
            <person name="Bates H.J."/>
            <person name="Dunwell J.M."/>
            <person name="Nellist C.F."/>
            <person name="Harrison R.J."/>
        </authorList>
    </citation>
    <scope>NUCLEOTIDE SEQUENCE [LARGE SCALE GENOMIC DNA]</scope>
    <source>
        <strain evidence="2 3">SCRP245</strain>
    </source>
</reference>
<evidence type="ECO:0008006" key="4">
    <source>
        <dbReference type="Google" id="ProtNLM"/>
    </source>
</evidence>
<feature type="signal peptide" evidence="1">
    <location>
        <begin position="1"/>
        <end position="16"/>
    </location>
</feature>
<proteinExistence type="predicted"/>
<comment type="caution">
    <text evidence="2">The sequence shown here is derived from an EMBL/GenBank/DDBJ whole genome shotgun (WGS) entry which is preliminary data.</text>
</comment>
<dbReference type="EMBL" id="QXFW01003129">
    <property type="protein sequence ID" value="KAE8972817.1"/>
    <property type="molecule type" value="Genomic_DNA"/>
</dbReference>
<accession>A0A6A3HTS5</accession>
<sequence length="93" mass="10371">MLLHISCACFAAAVSARHPLFNRGTPHGFPTDRRRGFPEFRPKRSVSFKSLSINLVNRRRPPPTPPVLLFSRRSSPPPFCGKTFAAVAPTKQD</sequence>
<evidence type="ECO:0000313" key="3">
    <source>
        <dbReference type="Proteomes" id="UP000460718"/>
    </source>
</evidence>
<name>A0A6A3HTS5_9STRA</name>
<evidence type="ECO:0000256" key="1">
    <source>
        <dbReference type="SAM" id="SignalP"/>
    </source>
</evidence>